<evidence type="ECO:0000313" key="4">
    <source>
        <dbReference type="EMBL" id="SEH17864.1"/>
    </source>
</evidence>
<accession>A0A1H6G798</accession>
<sequence>MVGISGQTTATDAEAESFRKSLDPLTHMDRYEATVMLNSSEYSLGVTAYPEYPTAIYENETYWVYLEGRIYDEGKVERNHDGENKITPEKGHDGADSGDEHGLLSLAETVFEHGDNERVEDWVTETDGEFLLVAYEKDSGRLALLNDALGRLPVYYAQDGGTFVFSRELRYLVSEFGDSFDQMGIAQCLLLGHTLGERTLLEGVNRMRPASLLVFDPDHGLTTETTVQTFAFDESEHADRSAERNATELVSLFERACRQRSSSKGTDVVSLSGGLDSRSVLAGYQIEEQSPVAATMESSEYVPQSDVEIAQVIAEEFDVEWQTYQVSHPVGRDLETLIKTKNGQVGLLTSFILGFFRKIREEYGSSLSYITGDGGDMVLPDLTPARSLTMDELVDQVIQQYGIFPIEDVAEIIGLSESAIRDSIRSRFEEYPETDPNALYVHFRIYERAVNFLFEGEDRNRFFFWSTTPFYSLPFFTYAMNCPSEQKVQYSLYRTFLTELSPEAARIRHPNYRAPVASSRHAMVAMIDDLLSRYPRLMESIKPVIKSVNDLDTEASLQPDTIECIRSQVNQCGAVSDVFSSEDVHQFLDSHADYGRVSIYRIFALTSFIDDINSNQPVLNTYRNNTFV</sequence>
<dbReference type="InterPro" id="IPR029055">
    <property type="entry name" value="Ntn_hydrolases_N"/>
</dbReference>
<feature type="region of interest" description="Disordered" evidence="1">
    <location>
        <begin position="79"/>
        <end position="98"/>
    </location>
</feature>
<dbReference type="GO" id="GO:0006529">
    <property type="term" value="P:asparagine biosynthetic process"/>
    <property type="evidence" value="ECO:0007669"/>
    <property type="project" value="InterPro"/>
</dbReference>
<dbReference type="PANTHER" id="PTHR43284:SF1">
    <property type="entry name" value="ASPARAGINE SYNTHETASE"/>
    <property type="match status" value="1"/>
</dbReference>
<keyword evidence="5" id="KW-1185">Reference proteome</keyword>
<dbReference type="InterPro" id="IPR017932">
    <property type="entry name" value="GATase_2_dom"/>
</dbReference>
<reference evidence="5" key="1">
    <citation type="submission" date="2016-10" db="EMBL/GenBank/DDBJ databases">
        <authorList>
            <person name="Varghese N."/>
            <person name="Submissions S."/>
        </authorList>
    </citation>
    <scope>NUCLEOTIDE SEQUENCE [LARGE SCALE GENOMIC DNA]</scope>
    <source>
        <strain evidence="5">CGMCC 1.8981</strain>
    </source>
</reference>
<evidence type="ECO:0000256" key="1">
    <source>
        <dbReference type="SAM" id="MobiDB-lite"/>
    </source>
</evidence>
<evidence type="ECO:0000259" key="3">
    <source>
        <dbReference type="Pfam" id="PF13537"/>
    </source>
</evidence>
<gene>
    <name evidence="4" type="ORF">SAMN04487967_3430</name>
</gene>
<dbReference type="EMBL" id="FNWL01000005">
    <property type="protein sequence ID" value="SEH17864.1"/>
    <property type="molecule type" value="Genomic_DNA"/>
</dbReference>
<dbReference type="InterPro" id="IPR001962">
    <property type="entry name" value="Asn_synthase"/>
</dbReference>
<dbReference type="Pfam" id="PF13537">
    <property type="entry name" value="GATase_7"/>
    <property type="match status" value="1"/>
</dbReference>
<evidence type="ECO:0000259" key="2">
    <source>
        <dbReference type="Pfam" id="PF00733"/>
    </source>
</evidence>
<dbReference type="Pfam" id="PF00733">
    <property type="entry name" value="Asn_synthase"/>
    <property type="match status" value="1"/>
</dbReference>
<dbReference type="PANTHER" id="PTHR43284">
    <property type="entry name" value="ASPARAGINE SYNTHETASE (GLUTAMINE-HYDROLYZING)"/>
    <property type="match status" value="1"/>
</dbReference>
<dbReference type="RefSeq" id="WP_090508176.1">
    <property type="nucleotide sequence ID" value="NZ_FNWL01000005.1"/>
</dbReference>
<dbReference type="OrthoDB" id="8692at2157"/>
<dbReference type="Proteomes" id="UP000199112">
    <property type="component" value="Unassembled WGS sequence"/>
</dbReference>
<protein>
    <submittedName>
        <fullName evidence="4">Asparagine synthase (Glutamine-hydrolysing)</fullName>
    </submittedName>
</protein>
<feature type="domain" description="Asparagine synthetase" evidence="2">
    <location>
        <begin position="250"/>
        <end position="340"/>
    </location>
</feature>
<dbReference type="InterPro" id="IPR051786">
    <property type="entry name" value="ASN_synthetase/amidase"/>
</dbReference>
<organism evidence="4 5">
    <name type="scientific">Natronorubrum sediminis</name>
    <dbReference type="NCBI Taxonomy" id="640943"/>
    <lineage>
        <taxon>Archaea</taxon>
        <taxon>Methanobacteriati</taxon>
        <taxon>Methanobacteriota</taxon>
        <taxon>Stenosarchaea group</taxon>
        <taxon>Halobacteria</taxon>
        <taxon>Halobacteriales</taxon>
        <taxon>Natrialbaceae</taxon>
        <taxon>Natronorubrum</taxon>
    </lineage>
</organism>
<feature type="domain" description="Glutamine amidotransferase type-2" evidence="3">
    <location>
        <begin position="57"/>
        <end position="173"/>
    </location>
</feature>
<dbReference type="GO" id="GO:0004066">
    <property type="term" value="F:asparagine synthase (glutamine-hydrolyzing) activity"/>
    <property type="evidence" value="ECO:0007669"/>
    <property type="project" value="InterPro"/>
</dbReference>
<dbReference type="AlphaFoldDB" id="A0A1H6G798"/>
<dbReference type="Gene3D" id="3.40.50.620">
    <property type="entry name" value="HUPs"/>
    <property type="match status" value="1"/>
</dbReference>
<dbReference type="SUPFAM" id="SSF52402">
    <property type="entry name" value="Adenine nucleotide alpha hydrolases-like"/>
    <property type="match status" value="1"/>
</dbReference>
<name>A0A1H6G798_9EURY</name>
<dbReference type="InterPro" id="IPR014729">
    <property type="entry name" value="Rossmann-like_a/b/a_fold"/>
</dbReference>
<evidence type="ECO:0000313" key="5">
    <source>
        <dbReference type="Proteomes" id="UP000199112"/>
    </source>
</evidence>
<dbReference type="SUPFAM" id="SSF56235">
    <property type="entry name" value="N-terminal nucleophile aminohydrolases (Ntn hydrolases)"/>
    <property type="match status" value="1"/>
</dbReference>
<proteinExistence type="predicted"/>
<dbReference type="Gene3D" id="3.60.20.10">
    <property type="entry name" value="Glutamine Phosphoribosylpyrophosphate, subunit 1, domain 1"/>
    <property type="match status" value="1"/>
</dbReference>